<dbReference type="KEGG" id="beq:BEWA_009080"/>
<dbReference type="GeneID" id="15804625"/>
<evidence type="ECO:0000313" key="1">
    <source>
        <dbReference type="EMBL" id="AFZ81496.1"/>
    </source>
</evidence>
<dbReference type="OrthoDB" id="366021at2759"/>
<sequence length="189" mass="21534">MQKVNHDLLTENARLKKSYRLYKEALAKQEAAKPLQVRIKVEPNFTALVCISFAIPADVEYKVIIIESKGGVVENASTVYTRDKVLLKDLEPQKKYHVTAHCTVEDQKFNGQAWFVYDQSEYTLRVQVDENVYKECKFNKTDNAEVVATKFIGANGLKGLIKEALKKSINEMIESNETTRVVDVMDLVD</sequence>
<organism evidence="1 2">
    <name type="scientific">Theileria equi strain WA</name>
    <dbReference type="NCBI Taxonomy" id="1537102"/>
    <lineage>
        <taxon>Eukaryota</taxon>
        <taxon>Sar</taxon>
        <taxon>Alveolata</taxon>
        <taxon>Apicomplexa</taxon>
        <taxon>Aconoidasida</taxon>
        <taxon>Piroplasmida</taxon>
        <taxon>Theileriidae</taxon>
        <taxon>Theileria</taxon>
    </lineage>
</organism>
<dbReference type="InterPro" id="IPR038122">
    <property type="entry name" value="PFU_sf"/>
</dbReference>
<protein>
    <submittedName>
        <fullName evidence="1">Uncharacterized protein</fullName>
    </submittedName>
</protein>
<reference evidence="1 2" key="1">
    <citation type="journal article" date="2012" name="BMC Genomics">
        <title>Comparative genomic analysis and phylogenetic position of Theileria equi.</title>
        <authorList>
            <person name="Kappmeyer L.S."/>
            <person name="Thiagarajan M."/>
            <person name="Herndon D.R."/>
            <person name="Ramsay J.D."/>
            <person name="Caler E."/>
            <person name="Djikeng A."/>
            <person name="Gillespie J.J."/>
            <person name="Lau A.O."/>
            <person name="Roalson E.H."/>
            <person name="Silva J.C."/>
            <person name="Silva M.G."/>
            <person name="Suarez C.E."/>
            <person name="Ueti M.W."/>
            <person name="Nene V.M."/>
            <person name="Mealey R.H."/>
            <person name="Knowles D.P."/>
            <person name="Brayton K.A."/>
        </authorList>
    </citation>
    <scope>NUCLEOTIDE SEQUENCE [LARGE SCALE GENOMIC DNA]</scope>
    <source>
        <strain evidence="1 2">WA</strain>
    </source>
</reference>
<dbReference type="eggNOG" id="ENOG502QXR6">
    <property type="taxonomic scope" value="Eukaryota"/>
</dbReference>
<dbReference type="Proteomes" id="UP000031512">
    <property type="component" value="Chromosome 3"/>
</dbReference>
<dbReference type="VEuPathDB" id="PiroplasmaDB:BEWA_009080"/>
<dbReference type="AlphaFoldDB" id="L0B2P9"/>
<dbReference type="Gene3D" id="3.10.20.870">
    <property type="entry name" value="PFU (PLAA family ubiquitin binding), C-terminal domain"/>
    <property type="match status" value="1"/>
</dbReference>
<accession>L0B2P9</accession>
<dbReference type="RefSeq" id="XP_004831162.1">
    <property type="nucleotide sequence ID" value="XM_004831105.1"/>
</dbReference>
<evidence type="ECO:0000313" key="2">
    <source>
        <dbReference type="Proteomes" id="UP000031512"/>
    </source>
</evidence>
<gene>
    <name evidence="1" type="ORF">BEWA_009080</name>
</gene>
<proteinExistence type="predicted"/>
<keyword evidence="2" id="KW-1185">Reference proteome</keyword>
<dbReference type="EMBL" id="CP001670">
    <property type="protein sequence ID" value="AFZ81496.1"/>
    <property type="molecule type" value="Genomic_DNA"/>
</dbReference>
<name>L0B2P9_THEEQ</name>